<dbReference type="EMBL" id="JBGMDY010000007">
    <property type="protein sequence ID" value="KAL2327437.1"/>
    <property type="molecule type" value="Genomic_DNA"/>
</dbReference>
<dbReference type="InterPro" id="IPR031327">
    <property type="entry name" value="MCM"/>
</dbReference>
<dbReference type="AlphaFoldDB" id="A0ABD1LVF5"/>
<dbReference type="InterPro" id="IPR041562">
    <property type="entry name" value="MCM_lid"/>
</dbReference>
<organism evidence="5 6">
    <name type="scientific">Flemingia macrophylla</name>
    <dbReference type="NCBI Taxonomy" id="520843"/>
    <lineage>
        <taxon>Eukaryota</taxon>
        <taxon>Viridiplantae</taxon>
        <taxon>Streptophyta</taxon>
        <taxon>Embryophyta</taxon>
        <taxon>Tracheophyta</taxon>
        <taxon>Spermatophyta</taxon>
        <taxon>Magnoliopsida</taxon>
        <taxon>eudicotyledons</taxon>
        <taxon>Gunneridae</taxon>
        <taxon>Pentapetalae</taxon>
        <taxon>rosids</taxon>
        <taxon>fabids</taxon>
        <taxon>Fabales</taxon>
        <taxon>Fabaceae</taxon>
        <taxon>Papilionoideae</taxon>
        <taxon>50 kb inversion clade</taxon>
        <taxon>NPAAA clade</taxon>
        <taxon>indigoferoid/millettioid clade</taxon>
        <taxon>Phaseoleae</taxon>
        <taxon>Flemingia</taxon>
    </lineage>
</organism>
<dbReference type="GO" id="GO:0003678">
    <property type="term" value="F:DNA helicase activity"/>
    <property type="evidence" value="ECO:0007669"/>
    <property type="project" value="UniProtKB-EC"/>
</dbReference>
<keyword evidence="6" id="KW-1185">Reference proteome</keyword>
<accession>A0ABD1LVF5</accession>
<dbReference type="InterPro" id="IPR027417">
    <property type="entry name" value="P-loop_NTPase"/>
</dbReference>
<name>A0ABD1LVF5_9FABA</name>
<dbReference type="PANTHER" id="PTHR11630:SF66">
    <property type="entry name" value="DNA REPLICATION LICENSING FACTOR MCM4"/>
    <property type="match status" value="1"/>
</dbReference>
<proteinExistence type="inferred from homology"/>
<evidence type="ECO:0000256" key="2">
    <source>
        <dbReference type="ARBA" id="ARBA00012551"/>
    </source>
</evidence>
<evidence type="ECO:0000256" key="1">
    <source>
        <dbReference type="ARBA" id="ARBA00008010"/>
    </source>
</evidence>
<comment type="similarity">
    <text evidence="1">Belongs to the MCM family.</text>
</comment>
<gene>
    <name evidence="5" type="ORF">Fmac_020864</name>
</gene>
<dbReference type="Pfam" id="PF17855">
    <property type="entry name" value="MCM_lid"/>
    <property type="match status" value="1"/>
</dbReference>
<dbReference type="Gene3D" id="3.40.50.300">
    <property type="entry name" value="P-loop containing nucleotide triphosphate hydrolases"/>
    <property type="match status" value="1"/>
</dbReference>
<reference evidence="5 6" key="1">
    <citation type="submission" date="2024-08" db="EMBL/GenBank/DDBJ databases">
        <title>Insights into the chromosomal genome structure of Flemingia macrophylla.</title>
        <authorList>
            <person name="Ding Y."/>
            <person name="Zhao Y."/>
            <person name="Bi W."/>
            <person name="Wu M."/>
            <person name="Zhao G."/>
            <person name="Gong Y."/>
            <person name="Li W."/>
            <person name="Zhang P."/>
        </authorList>
    </citation>
    <scope>NUCLEOTIDE SEQUENCE [LARGE SCALE GENOMIC DNA]</scope>
    <source>
        <strain evidence="5">DYQJB</strain>
        <tissue evidence="5">Leaf</tissue>
    </source>
</reference>
<dbReference type="Proteomes" id="UP001603857">
    <property type="component" value="Unassembled WGS sequence"/>
</dbReference>
<feature type="domain" description="MCM AAA-lid" evidence="4">
    <location>
        <begin position="10"/>
        <end position="52"/>
    </location>
</feature>
<dbReference type="PANTHER" id="PTHR11630">
    <property type="entry name" value="DNA REPLICATION LICENSING FACTOR MCM FAMILY MEMBER"/>
    <property type="match status" value="1"/>
</dbReference>
<evidence type="ECO:0000313" key="5">
    <source>
        <dbReference type="EMBL" id="KAL2327437.1"/>
    </source>
</evidence>
<evidence type="ECO:0000259" key="4">
    <source>
        <dbReference type="Pfam" id="PF17855"/>
    </source>
</evidence>
<comment type="caution">
    <text evidence="5">The sequence shown here is derived from an EMBL/GenBank/DDBJ whole genome shotgun (WGS) entry which is preliminary data.</text>
</comment>
<sequence length="74" mass="8599">MSLHFEDPEVITTTPRQIESLIRLSEALARICFSEKVEKCDVLEEFRLLEVAMQQSATDHATGSFSKHYYEMNF</sequence>
<dbReference type="GO" id="GO:0006260">
    <property type="term" value="P:DNA replication"/>
    <property type="evidence" value="ECO:0007669"/>
    <property type="project" value="UniProtKB-KW"/>
</dbReference>
<evidence type="ECO:0000313" key="6">
    <source>
        <dbReference type="Proteomes" id="UP001603857"/>
    </source>
</evidence>
<evidence type="ECO:0000256" key="3">
    <source>
        <dbReference type="ARBA" id="ARBA00022705"/>
    </source>
</evidence>
<protein>
    <recommendedName>
        <fullName evidence="2">DNA helicase</fullName>
        <ecNumber evidence="2">3.6.4.12</ecNumber>
    </recommendedName>
</protein>
<dbReference type="EC" id="3.6.4.12" evidence="2"/>
<keyword evidence="3" id="KW-0235">DNA replication</keyword>